<proteinExistence type="predicted"/>
<accession>A0A1M5L6G7</accession>
<dbReference type="EMBL" id="FQUS01000038">
    <property type="protein sequence ID" value="SHG60540.1"/>
    <property type="molecule type" value="Genomic_DNA"/>
</dbReference>
<evidence type="ECO:0000313" key="2">
    <source>
        <dbReference type="EMBL" id="SHG60540.1"/>
    </source>
</evidence>
<feature type="domain" description="Amidohydrolase-related" evidence="1">
    <location>
        <begin position="66"/>
        <end position="251"/>
    </location>
</feature>
<name>A0A1M5L6G7_9BACT</name>
<gene>
    <name evidence="2" type="ORF">SAMN05443144_1387</name>
</gene>
<dbReference type="Proteomes" id="UP000184041">
    <property type="component" value="Unassembled WGS sequence"/>
</dbReference>
<dbReference type="AlphaFoldDB" id="A0A1M5L6G7"/>
<dbReference type="OrthoDB" id="641578at2"/>
<keyword evidence="3" id="KW-1185">Reference proteome</keyword>
<reference evidence="2 3" key="1">
    <citation type="submission" date="2016-11" db="EMBL/GenBank/DDBJ databases">
        <authorList>
            <person name="Jaros S."/>
            <person name="Januszkiewicz K."/>
            <person name="Wedrychowicz H."/>
        </authorList>
    </citation>
    <scope>NUCLEOTIDE SEQUENCE [LARGE SCALE GENOMIC DNA]</scope>
    <source>
        <strain evidence="2 3">DSM 21986</strain>
    </source>
</reference>
<dbReference type="InterPro" id="IPR006680">
    <property type="entry name" value="Amidohydro-rel"/>
</dbReference>
<dbReference type="RefSeq" id="WP_073068456.1">
    <property type="nucleotide sequence ID" value="NZ_FQUS01000038.1"/>
</dbReference>
<dbReference type="GO" id="GO:0016787">
    <property type="term" value="F:hydrolase activity"/>
    <property type="evidence" value="ECO:0007669"/>
    <property type="project" value="InterPro"/>
</dbReference>
<dbReference type="Pfam" id="PF04909">
    <property type="entry name" value="Amidohydro_2"/>
    <property type="match status" value="1"/>
</dbReference>
<evidence type="ECO:0000313" key="3">
    <source>
        <dbReference type="Proteomes" id="UP000184041"/>
    </source>
</evidence>
<dbReference type="SUPFAM" id="SSF51556">
    <property type="entry name" value="Metallo-dependent hydrolases"/>
    <property type="match status" value="1"/>
</dbReference>
<organism evidence="2 3">
    <name type="scientific">Fodinibius roseus</name>
    <dbReference type="NCBI Taxonomy" id="1194090"/>
    <lineage>
        <taxon>Bacteria</taxon>
        <taxon>Pseudomonadati</taxon>
        <taxon>Balneolota</taxon>
        <taxon>Balneolia</taxon>
        <taxon>Balneolales</taxon>
        <taxon>Balneolaceae</taxon>
        <taxon>Fodinibius</taxon>
    </lineage>
</organism>
<sequence length="262" mass="30543">MLIDSNAYIGHWPFRYRRFNTCKALLDKRMEEFGVDVSLISNLDGIYYKNTQKANEELYREINSEQRFKDRFIPFAIINPIYNGWKDDFEVCRKQYGMKGIRLYPKYHGYDLMNTHCIELVKMARDHGMPVAFTLRIVDTRPSSWHDIKEEWALSDVIPMIREVPDAKYMILNVANSTNLDEEETAILKEADALLDTSGRGMNNITELLSTYGAEKFAFGTHSPILDYCTGLLRIESLYEEEADQNAIEQMRSQNILDHLEV</sequence>
<protein>
    <recommendedName>
        <fullName evidence="1">Amidohydrolase-related domain-containing protein</fullName>
    </recommendedName>
</protein>
<dbReference type="Gene3D" id="3.20.20.140">
    <property type="entry name" value="Metal-dependent hydrolases"/>
    <property type="match status" value="1"/>
</dbReference>
<dbReference type="InterPro" id="IPR032466">
    <property type="entry name" value="Metal_Hydrolase"/>
</dbReference>
<dbReference type="STRING" id="1194090.SAMN05443144_1387"/>
<evidence type="ECO:0000259" key="1">
    <source>
        <dbReference type="Pfam" id="PF04909"/>
    </source>
</evidence>